<evidence type="ECO:0000313" key="2">
    <source>
        <dbReference type="Proteomes" id="UP000887013"/>
    </source>
</evidence>
<name>A0A8X6NXW9_NEPPI</name>
<proteinExistence type="predicted"/>
<keyword evidence="2" id="KW-1185">Reference proteome</keyword>
<gene>
    <name evidence="1" type="ORF">NPIL_20321</name>
</gene>
<reference evidence="1" key="1">
    <citation type="submission" date="2020-08" db="EMBL/GenBank/DDBJ databases">
        <title>Multicomponent nature underlies the extraordinary mechanical properties of spider dragline silk.</title>
        <authorList>
            <person name="Kono N."/>
            <person name="Nakamura H."/>
            <person name="Mori M."/>
            <person name="Yoshida Y."/>
            <person name="Ohtoshi R."/>
            <person name="Malay A.D."/>
            <person name="Moran D.A.P."/>
            <person name="Tomita M."/>
            <person name="Numata K."/>
            <person name="Arakawa K."/>
        </authorList>
    </citation>
    <scope>NUCLEOTIDE SEQUENCE</scope>
</reference>
<evidence type="ECO:0000313" key="1">
    <source>
        <dbReference type="EMBL" id="GFT37809.1"/>
    </source>
</evidence>
<dbReference type="EMBL" id="BMAW01014184">
    <property type="protein sequence ID" value="GFT37809.1"/>
    <property type="molecule type" value="Genomic_DNA"/>
</dbReference>
<dbReference type="Proteomes" id="UP000887013">
    <property type="component" value="Unassembled WGS sequence"/>
</dbReference>
<accession>A0A8X6NXW9</accession>
<comment type="caution">
    <text evidence="1">The sequence shown here is derived from an EMBL/GenBank/DDBJ whole genome shotgun (WGS) entry which is preliminary data.</text>
</comment>
<protein>
    <submittedName>
        <fullName evidence="1">Uncharacterized protein</fullName>
    </submittedName>
</protein>
<sequence length="77" mass="8712">MWPQQGHLFSEIWLGEYVTAYLKCSEALVTPRMRHSDLAGITVFSFANTEHNFGNSILAENNGIFSPPESYFFPGLQ</sequence>
<dbReference type="OrthoDB" id="6458537at2759"/>
<dbReference type="AlphaFoldDB" id="A0A8X6NXW9"/>
<organism evidence="1 2">
    <name type="scientific">Nephila pilipes</name>
    <name type="common">Giant wood spider</name>
    <name type="synonym">Nephila maculata</name>
    <dbReference type="NCBI Taxonomy" id="299642"/>
    <lineage>
        <taxon>Eukaryota</taxon>
        <taxon>Metazoa</taxon>
        <taxon>Ecdysozoa</taxon>
        <taxon>Arthropoda</taxon>
        <taxon>Chelicerata</taxon>
        <taxon>Arachnida</taxon>
        <taxon>Araneae</taxon>
        <taxon>Araneomorphae</taxon>
        <taxon>Entelegynae</taxon>
        <taxon>Araneoidea</taxon>
        <taxon>Nephilidae</taxon>
        <taxon>Nephila</taxon>
    </lineage>
</organism>